<evidence type="ECO:0000313" key="7">
    <source>
        <dbReference type="EMBL" id="TDP81996.1"/>
    </source>
</evidence>
<evidence type="ECO:0000256" key="1">
    <source>
        <dbReference type="ARBA" id="ARBA00004651"/>
    </source>
</evidence>
<reference evidence="7 8" key="1">
    <citation type="submission" date="2019-03" db="EMBL/GenBank/DDBJ databases">
        <title>Genomic Encyclopedia of Type Strains, Phase IV (KMG-IV): sequencing the most valuable type-strain genomes for metagenomic binning, comparative biology and taxonomic classification.</title>
        <authorList>
            <person name="Goeker M."/>
        </authorList>
    </citation>
    <scope>NUCLEOTIDE SEQUENCE [LARGE SCALE GENOMIC DNA]</scope>
    <source>
        <strain evidence="7 8">DSM 102969</strain>
    </source>
</reference>
<evidence type="ECO:0000256" key="2">
    <source>
        <dbReference type="ARBA" id="ARBA00022475"/>
    </source>
</evidence>
<gene>
    <name evidence="7" type="ORF">EDD54_4257</name>
</gene>
<keyword evidence="2" id="KW-1003">Cell membrane</keyword>
<evidence type="ECO:0000256" key="5">
    <source>
        <dbReference type="ARBA" id="ARBA00023136"/>
    </source>
</evidence>
<comment type="caution">
    <text evidence="7">The sequence shown here is derived from an EMBL/GenBank/DDBJ whole genome shotgun (WGS) entry which is preliminary data.</text>
</comment>
<feature type="transmembrane region" description="Helical" evidence="6">
    <location>
        <begin position="186"/>
        <end position="204"/>
    </location>
</feature>
<keyword evidence="8" id="KW-1185">Reference proteome</keyword>
<keyword evidence="4 6" id="KW-1133">Transmembrane helix</keyword>
<accession>A0A4R6R8T6</accession>
<dbReference type="Proteomes" id="UP000294547">
    <property type="component" value="Unassembled WGS sequence"/>
</dbReference>
<organism evidence="7 8">
    <name type="scientific">Oharaeibacter diazotrophicus</name>
    <dbReference type="NCBI Taxonomy" id="1920512"/>
    <lineage>
        <taxon>Bacteria</taxon>
        <taxon>Pseudomonadati</taxon>
        <taxon>Pseudomonadota</taxon>
        <taxon>Alphaproteobacteria</taxon>
        <taxon>Hyphomicrobiales</taxon>
        <taxon>Pleomorphomonadaceae</taxon>
        <taxon>Oharaeibacter</taxon>
    </lineage>
</organism>
<evidence type="ECO:0000256" key="6">
    <source>
        <dbReference type="SAM" id="Phobius"/>
    </source>
</evidence>
<keyword evidence="3 6" id="KW-0812">Transmembrane</keyword>
<protein>
    <submittedName>
        <fullName evidence="7">Threonine/homoserine/homoserine lactone efflux protein</fullName>
    </submittedName>
</protein>
<proteinExistence type="predicted"/>
<feature type="transmembrane region" description="Helical" evidence="6">
    <location>
        <begin position="148"/>
        <end position="174"/>
    </location>
</feature>
<dbReference type="GO" id="GO:0015171">
    <property type="term" value="F:amino acid transmembrane transporter activity"/>
    <property type="evidence" value="ECO:0007669"/>
    <property type="project" value="TreeGrafter"/>
</dbReference>
<feature type="transmembrane region" description="Helical" evidence="6">
    <location>
        <begin position="45"/>
        <end position="65"/>
    </location>
</feature>
<dbReference type="PIRSF" id="PIRSF006324">
    <property type="entry name" value="LeuE"/>
    <property type="match status" value="1"/>
</dbReference>
<dbReference type="EMBL" id="SNXY01000011">
    <property type="protein sequence ID" value="TDP81996.1"/>
    <property type="molecule type" value="Genomic_DNA"/>
</dbReference>
<comment type="subcellular location">
    <subcellularLocation>
        <location evidence="1">Cell membrane</location>
        <topology evidence="1">Multi-pass membrane protein</topology>
    </subcellularLocation>
</comment>
<dbReference type="GO" id="GO:0005886">
    <property type="term" value="C:plasma membrane"/>
    <property type="evidence" value="ECO:0007669"/>
    <property type="project" value="UniProtKB-SubCell"/>
</dbReference>
<dbReference type="AlphaFoldDB" id="A0A4R6R8T6"/>
<evidence type="ECO:0000313" key="8">
    <source>
        <dbReference type="Proteomes" id="UP000294547"/>
    </source>
</evidence>
<dbReference type="PANTHER" id="PTHR30086">
    <property type="entry name" value="ARGININE EXPORTER PROTEIN ARGO"/>
    <property type="match status" value="1"/>
</dbReference>
<dbReference type="InterPro" id="IPR001123">
    <property type="entry name" value="LeuE-type"/>
</dbReference>
<dbReference type="PANTHER" id="PTHR30086:SF20">
    <property type="entry name" value="ARGININE EXPORTER PROTEIN ARGO-RELATED"/>
    <property type="match status" value="1"/>
</dbReference>
<dbReference type="Pfam" id="PF01810">
    <property type="entry name" value="LysE"/>
    <property type="match status" value="1"/>
</dbReference>
<evidence type="ECO:0000256" key="3">
    <source>
        <dbReference type="ARBA" id="ARBA00022692"/>
    </source>
</evidence>
<dbReference type="RefSeq" id="WP_208112249.1">
    <property type="nucleotide sequence ID" value="NZ_BSPM01000002.1"/>
</dbReference>
<evidence type="ECO:0000256" key="4">
    <source>
        <dbReference type="ARBA" id="ARBA00022989"/>
    </source>
</evidence>
<name>A0A4R6R8T6_9HYPH</name>
<sequence>MTDPALFLAALAVAFLVPGPDMMLVIQTGAARGRAHVAASAAGLGLARAGHVVLSAVGLAAVVAASPLAYEVIRWAGAAYLAVLGVKILRAPSLLPGAAAGGPTGGPLAASVRRGLATSALNPKAYLFTSVLLPQFVDPAAGGVGAQFALLGAVLVAVGAGFDLVFGFAGGALGRLARGHGLVERVQRWVFGTVLIGFGLRLAAA</sequence>
<keyword evidence="5 6" id="KW-0472">Membrane</keyword>